<feature type="compositionally biased region" description="Basic and acidic residues" evidence="1">
    <location>
        <begin position="61"/>
        <end position="80"/>
    </location>
</feature>
<protein>
    <submittedName>
        <fullName evidence="3">Uncharacterized protein</fullName>
    </submittedName>
</protein>
<comment type="caution">
    <text evidence="3">The sequence shown here is derived from an EMBL/GenBank/DDBJ whole genome shotgun (WGS) entry which is preliminary data.</text>
</comment>
<reference evidence="3 4" key="1">
    <citation type="submission" date="2016-10" db="EMBL/GenBank/DDBJ databases">
        <authorList>
            <person name="Varghese N."/>
            <person name="Submissions S."/>
        </authorList>
    </citation>
    <scope>NUCLEOTIDE SEQUENCE [LARGE SCALE GENOMIC DNA]</scope>
    <source>
        <strain evidence="3 4">IAM 15147</strain>
    </source>
</reference>
<feature type="compositionally biased region" description="Basic and acidic residues" evidence="1">
    <location>
        <begin position="124"/>
        <end position="149"/>
    </location>
</feature>
<accession>A0AA94HL14</accession>
<gene>
    <name evidence="3" type="ORF">SAMN04487783_0738</name>
</gene>
<feature type="compositionally biased region" description="Polar residues" evidence="1">
    <location>
        <begin position="253"/>
        <end position="268"/>
    </location>
</feature>
<keyword evidence="2" id="KW-1133">Transmembrane helix</keyword>
<feature type="transmembrane region" description="Helical" evidence="2">
    <location>
        <begin position="376"/>
        <end position="394"/>
    </location>
</feature>
<dbReference type="AlphaFoldDB" id="A0AA94HL14"/>
<keyword evidence="2" id="KW-0812">Transmembrane</keyword>
<proteinExistence type="predicted"/>
<feature type="compositionally biased region" description="Acidic residues" evidence="1">
    <location>
        <begin position="30"/>
        <end position="41"/>
    </location>
</feature>
<evidence type="ECO:0000256" key="2">
    <source>
        <dbReference type="SAM" id="Phobius"/>
    </source>
</evidence>
<evidence type="ECO:0000313" key="4">
    <source>
        <dbReference type="Proteomes" id="UP000198506"/>
    </source>
</evidence>
<dbReference type="RefSeq" id="WP_092915924.1">
    <property type="nucleotide sequence ID" value="NZ_FOZN01000001.1"/>
</dbReference>
<feature type="transmembrane region" description="Helical" evidence="2">
    <location>
        <begin position="401"/>
        <end position="423"/>
    </location>
</feature>
<evidence type="ECO:0000313" key="3">
    <source>
        <dbReference type="EMBL" id="SFS03343.1"/>
    </source>
</evidence>
<keyword evidence="2" id="KW-0472">Membrane</keyword>
<keyword evidence="4" id="KW-1185">Reference proteome</keyword>
<dbReference type="EMBL" id="FOZN01000001">
    <property type="protein sequence ID" value="SFS03343.1"/>
    <property type="molecule type" value="Genomic_DNA"/>
</dbReference>
<organism evidence="3 4">
    <name type="scientific">Agrococcus baldri</name>
    <dbReference type="NCBI Taxonomy" id="153730"/>
    <lineage>
        <taxon>Bacteria</taxon>
        <taxon>Bacillati</taxon>
        <taxon>Actinomycetota</taxon>
        <taxon>Actinomycetes</taxon>
        <taxon>Micrococcales</taxon>
        <taxon>Microbacteriaceae</taxon>
        <taxon>Agrococcus</taxon>
    </lineage>
</organism>
<feature type="region of interest" description="Disordered" evidence="1">
    <location>
        <begin position="1"/>
        <end position="272"/>
    </location>
</feature>
<sequence>MSDEQPTSWRDRFFGSTPAETPAADSADPAADEQAEAEQEVTYDSAELAPDDAEVAAVSVGDHDEHQPLVEHDAEARQDPFDAEETAPAERERRAPDNGSGDDASIEPTVIAPSTLRGPSHSAAHPDDARGSVDAAHGDAAESSLEQHPDTAGAHAVDDAAPPALVEPRRPSFGLRRRADGEPAGAGGGGDGAAAGAAAGGLAVGGAAAASRAGERDAGAPEFSEPAPTQAMDAQHAGDQPTQAMDAQPAGDQPTQAMDAQQTDTGTATRVLDAQTEPGRTERFGIIRDEVPASSIPVDDETARAAAGGGTPIVLVEEPMPPRRKGARAVGFAVALLATLIFAIVFAAAYLAVGFLFDRDFALMETLQTVWLRPSYLLPVVIFFLAYWIVTLIVNRAGWWAHVLGAFIVALLVYAAHIGGAFMEEQGGWGGYTALPGIDPQALGQLLLAPLSVLAFVIAREVPVWVGGIVARRGRKAREWNRQSMDEFNAQNAERLDAYERARG</sequence>
<dbReference type="Proteomes" id="UP000198506">
    <property type="component" value="Unassembled WGS sequence"/>
</dbReference>
<feature type="transmembrane region" description="Helical" evidence="2">
    <location>
        <begin position="443"/>
        <end position="471"/>
    </location>
</feature>
<name>A0AA94HL14_9MICO</name>
<feature type="transmembrane region" description="Helical" evidence="2">
    <location>
        <begin position="329"/>
        <end position="356"/>
    </location>
</feature>
<feature type="compositionally biased region" description="Low complexity" evidence="1">
    <location>
        <begin position="16"/>
        <end position="29"/>
    </location>
</feature>
<evidence type="ECO:0000256" key="1">
    <source>
        <dbReference type="SAM" id="MobiDB-lite"/>
    </source>
</evidence>
<feature type="compositionally biased region" description="Gly residues" evidence="1">
    <location>
        <begin position="184"/>
        <end position="204"/>
    </location>
</feature>